<feature type="domain" description="Sialidase" evidence="2">
    <location>
        <begin position="59"/>
        <end position="335"/>
    </location>
</feature>
<dbReference type="PANTHER" id="PTHR43752:SF2">
    <property type="entry name" value="BNR_ASP-BOX REPEAT FAMILY PROTEIN"/>
    <property type="match status" value="1"/>
</dbReference>
<evidence type="ECO:0000313" key="4">
    <source>
        <dbReference type="Proteomes" id="UP000223913"/>
    </source>
</evidence>
<sequence>MNCKTSMIKPTAVLFLTLLLASCGQSDPEVIVKEEFVYEIAAAKTPQCHASTIAATGDKLVASWFGGTHEKNDDVGIWTSIYEDGKWSEPREVVNGVQNDTLRYPCWNPVLFQPEEGPLMLFYKVGPNPREWWGLVVTSDDEGKTWSEPVQLPEGIYGPIKNKPVQLANGDLLCPTSTEHDGWKVQVERTSDLGKTWENTGDLNDGKTIGAIQPTIFEHPGGVLQMLCRTENGFVSEAWSEDNGRTWSEMKAIDLPNPNSGIDGVTLADGRHLLVYNPTGGEWGDRVPLNLAVSADGKSWTDILELESLSNPETTKEDEYSYPSIIQTEDGMVHIVYTWNRKTVKHVVVDPKGIKS</sequence>
<dbReference type="Gene3D" id="2.120.10.10">
    <property type="match status" value="1"/>
</dbReference>
<dbReference type="PROSITE" id="PS51257">
    <property type="entry name" value="PROKAR_LIPOPROTEIN"/>
    <property type="match status" value="1"/>
</dbReference>
<dbReference type="PANTHER" id="PTHR43752">
    <property type="entry name" value="BNR/ASP-BOX REPEAT FAMILY PROTEIN"/>
    <property type="match status" value="1"/>
</dbReference>
<dbReference type="Pfam" id="PF13088">
    <property type="entry name" value="BNR_2"/>
    <property type="match status" value="1"/>
</dbReference>
<dbReference type="InterPro" id="IPR011040">
    <property type="entry name" value="Sialidase"/>
</dbReference>
<dbReference type="EMBL" id="PDUD01000018">
    <property type="protein sequence ID" value="PHN06265.1"/>
    <property type="molecule type" value="Genomic_DNA"/>
</dbReference>
<keyword evidence="4" id="KW-1185">Reference proteome</keyword>
<name>A0A2D0NCQ0_FLAN2</name>
<evidence type="ECO:0000313" key="3">
    <source>
        <dbReference type="EMBL" id="PHN06265.1"/>
    </source>
</evidence>
<feature type="signal peptide" evidence="1">
    <location>
        <begin position="1"/>
        <end position="26"/>
    </location>
</feature>
<dbReference type="OrthoDB" id="41724at2"/>
<feature type="chain" id="PRO_5012880933" evidence="1">
    <location>
        <begin position="27"/>
        <end position="356"/>
    </location>
</feature>
<accession>A0A2D0NCQ0</accession>
<dbReference type="SUPFAM" id="SSF50939">
    <property type="entry name" value="Sialidases"/>
    <property type="match status" value="1"/>
</dbReference>
<gene>
    <name evidence="3" type="ORF">CRP01_11875</name>
</gene>
<protein>
    <submittedName>
        <fullName evidence="3">Sialidase</fullName>
    </submittedName>
</protein>
<dbReference type="InterPro" id="IPR036278">
    <property type="entry name" value="Sialidase_sf"/>
</dbReference>
<dbReference type="AlphaFoldDB" id="A0A2D0NCQ0"/>
<comment type="caution">
    <text evidence="3">The sequence shown here is derived from an EMBL/GenBank/DDBJ whole genome shotgun (WGS) entry which is preliminary data.</text>
</comment>
<evidence type="ECO:0000256" key="1">
    <source>
        <dbReference type="SAM" id="SignalP"/>
    </source>
</evidence>
<reference evidence="3 4" key="1">
    <citation type="submission" date="2017-10" db="EMBL/GenBank/DDBJ databases">
        <title>The draft genome sequence of Lewinella nigricans NBRC 102662.</title>
        <authorList>
            <person name="Wang K."/>
        </authorList>
    </citation>
    <scope>NUCLEOTIDE SEQUENCE [LARGE SCALE GENOMIC DNA]</scope>
    <source>
        <strain evidence="3 4">NBRC 102662</strain>
    </source>
</reference>
<proteinExistence type="predicted"/>
<dbReference type="CDD" id="cd15482">
    <property type="entry name" value="Sialidase_non-viral"/>
    <property type="match status" value="1"/>
</dbReference>
<keyword evidence="1" id="KW-0732">Signal</keyword>
<organism evidence="3 4">
    <name type="scientific">Flavilitoribacter nigricans (strain ATCC 23147 / DSM 23189 / NBRC 102662 / NCIMB 1420 / SS-2)</name>
    <name type="common">Lewinella nigricans</name>
    <dbReference type="NCBI Taxonomy" id="1122177"/>
    <lineage>
        <taxon>Bacteria</taxon>
        <taxon>Pseudomonadati</taxon>
        <taxon>Bacteroidota</taxon>
        <taxon>Saprospiria</taxon>
        <taxon>Saprospirales</taxon>
        <taxon>Lewinellaceae</taxon>
        <taxon>Flavilitoribacter</taxon>
    </lineage>
</organism>
<evidence type="ECO:0000259" key="2">
    <source>
        <dbReference type="Pfam" id="PF13088"/>
    </source>
</evidence>
<dbReference type="Proteomes" id="UP000223913">
    <property type="component" value="Unassembled WGS sequence"/>
</dbReference>